<protein>
    <submittedName>
        <fullName evidence="1">Uncharacterized protein</fullName>
    </submittedName>
</protein>
<evidence type="ECO:0000313" key="2">
    <source>
        <dbReference type="Proteomes" id="UP000324800"/>
    </source>
</evidence>
<dbReference type="AlphaFoldDB" id="A0A5J4TA43"/>
<proteinExistence type="predicted"/>
<dbReference type="Proteomes" id="UP000324800">
    <property type="component" value="Unassembled WGS sequence"/>
</dbReference>
<dbReference type="OrthoDB" id="441129at2759"/>
<reference evidence="1 2" key="1">
    <citation type="submission" date="2019-03" db="EMBL/GenBank/DDBJ databases">
        <title>Single cell metagenomics reveals metabolic interactions within the superorganism composed of flagellate Streblomastix strix and complex community of Bacteroidetes bacteria on its surface.</title>
        <authorList>
            <person name="Treitli S.C."/>
            <person name="Kolisko M."/>
            <person name="Husnik F."/>
            <person name="Keeling P."/>
            <person name="Hampl V."/>
        </authorList>
    </citation>
    <scope>NUCLEOTIDE SEQUENCE [LARGE SCALE GENOMIC DNA]</scope>
    <source>
        <strain evidence="1">ST1C</strain>
    </source>
</reference>
<comment type="caution">
    <text evidence="1">The sequence shown here is derived from an EMBL/GenBank/DDBJ whole genome shotgun (WGS) entry which is preliminary data.</text>
</comment>
<sequence>SQTRELGNVEFEKLSWRQKEHVLRLLYSKINTAEPEDNG</sequence>
<organism evidence="1 2">
    <name type="scientific">Streblomastix strix</name>
    <dbReference type="NCBI Taxonomy" id="222440"/>
    <lineage>
        <taxon>Eukaryota</taxon>
        <taxon>Metamonada</taxon>
        <taxon>Preaxostyla</taxon>
        <taxon>Oxymonadida</taxon>
        <taxon>Streblomastigidae</taxon>
        <taxon>Streblomastix</taxon>
    </lineage>
</organism>
<evidence type="ECO:0000313" key="1">
    <source>
        <dbReference type="EMBL" id="KAA6354315.1"/>
    </source>
</evidence>
<dbReference type="EMBL" id="SNRW01036524">
    <property type="protein sequence ID" value="KAA6354315.1"/>
    <property type="molecule type" value="Genomic_DNA"/>
</dbReference>
<feature type="non-terminal residue" evidence="1">
    <location>
        <position position="1"/>
    </location>
</feature>
<accession>A0A5J4TA43</accession>
<name>A0A5J4TA43_9EUKA</name>
<gene>
    <name evidence="1" type="ORF">EZS28_050158</name>
</gene>